<gene>
    <name evidence="2" type="ORF">HannXRQ_Chr12g0358191</name>
    <name evidence="1" type="ORF">HanXRQr2_Chr04g0165701</name>
</gene>
<dbReference type="Proteomes" id="UP000215914">
    <property type="component" value="Chromosome 12"/>
</dbReference>
<evidence type="ECO:0000313" key="2">
    <source>
        <dbReference type="EMBL" id="OTG04061.1"/>
    </source>
</evidence>
<name>A0A251T2I1_HELAN</name>
<organism evidence="2 3">
    <name type="scientific">Helianthus annuus</name>
    <name type="common">Common sunflower</name>
    <dbReference type="NCBI Taxonomy" id="4232"/>
    <lineage>
        <taxon>Eukaryota</taxon>
        <taxon>Viridiplantae</taxon>
        <taxon>Streptophyta</taxon>
        <taxon>Embryophyta</taxon>
        <taxon>Tracheophyta</taxon>
        <taxon>Spermatophyta</taxon>
        <taxon>Magnoliopsida</taxon>
        <taxon>eudicotyledons</taxon>
        <taxon>Gunneridae</taxon>
        <taxon>Pentapetalae</taxon>
        <taxon>asterids</taxon>
        <taxon>campanulids</taxon>
        <taxon>Asterales</taxon>
        <taxon>Asteraceae</taxon>
        <taxon>Asteroideae</taxon>
        <taxon>Heliantheae alliance</taxon>
        <taxon>Heliantheae</taxon>
        <taxon>Helianthus</taxon>
    </lineage>
</organism>
<proteinExistence type="predicted"/>
<evidence type="ECO:0000313" key="1">
    <source>
        <dbReference type="EMBL" id="KAF5810123.1"/>
    </source>
</evidence>
<reference evidence="1 3" key="1">
    <citation type="journal article" date="2017" name="Nature">
        <title>The sunflower genome provides insights into oil metabolism, flowering and Asterid evolution.</title>
        <authorList>
            <person name="Badouin H."/>
            <person name="Gouzy J."/>
            <person name="Grassa C.J."/>
            <person name="Murat F."/>
            <person name="Staton S.E."/>
            <person name="Cottret L."/>
            <person name="Lelandais-Briere C."/>
            <person name="Owens G.L."/>
            <person name="Carrere S."/>
            <person name="Mayjonade B."/>
            <person name="Legrand L."/>
            <person name="Gill N."/>
            <person name="Kane N.C."/>
            <person name="Bowers J.E."/>
            <person name="Hubner S."/>
            <person name="Bellec A."/>
            <person name="Berard A."/>
            <person name="Berges H."/>
            <person name="Blanchet N."/>
            <person name="Boniface M.C."/>
            <person name="Brunel D."/>
            <person name="Catrice O."/>
            <person name="Chaidir N."/>
            <person name="Claudel C."/>
            <person name="Donnadieu C."/>
            <person name="Faraut T."/>
            <person name="Fievet G."/>
            <person name="Helmstetter N."/>
            <person name="King M."/>
            <person name="Knapp S.J."/>
            <person name="Lai Z."/>
            <person name="Le Paslier M.C."/>
            <person name="Lippi Y."/>
            <person name="Lorenzon L."/>
            <person name="Mandel J.R."/>
            <person name="Marage G."/>
            <person name="Marchand G."/>
            <person name="Marquand E."/>
            <person name="Bret-Mestries E."/>
            <person name="Morien E."/>
            <person name="Nambeesan S."/>
            <person name="Nguyen T."/>
            <person name="Pegot-Espagnet P."/>
            <person name="Pouilly N."/>
            <person name="Raftis F."/>
            <person name="Sallet E."/>
            <person name="Schiex T."/>
            <person name="Thomas J."/>
            <person name="Vandecasteele C."/>
            <person name="Vares D."/>
            <person name="Vear F."/>
            <person name="Vautrin S."/>
            <person name="Crespi M."/>
            <person name="Mangin B."/>
            <person name="Burke J.M."/>
            <person name="Salse J."/>
            <person name="Munos S."/>
            <person name="Vincourt P."/>
            <person name="Rieseberg L.H."/>
            <person name="Langlade N.B."/>
        </authorList>
    </citation>
    <scope>NUCLEOTIDE SEQUENCE [LARGE SCALE GENOMIC DNA]</scope>
    <source>
        <strain evidence="3">cv. SF193</strain>
        <tissue evidence="1">Leaves</tissue>
    </source>
</reference>
<dbReference type="AlphaFoldDB" id="A0A251T2I1"/>
<keyword evidence="3" id="KW-1185">Reference proteome</keyword>
<dbReference type="Gramene" id="mRNA:HanXRQr2_Chr04g0165701">
    <property type="protein sequence ID" value="mRNA:HanXRQr2_Chr04g0165701"/>
    <property type="gene ID" value="HanXRQr2_Chr04g0165701"/>
</dbReference>
<accession>A0A251T2I1</accession>
<dbReference type="InParanoid" id="A0A251T2I1"/>
<reference evidence="1" key="3">
    <citation type="submission" date="2020-06" db="EMBL/GenBank/DDBJ databases">
        <title>Helianthus annuus Genome sequencing and assembly Release 2.</title>
        <authorList>
            <person name="Gouzy J."/>
            <person name="Langlade N."/>
            <person name="Munos S."/>
        </authorList>
    </citation>
    <scope>NUCLEOTIDE SEQUENCE</scope>
    <source>
        <tissue evidence="1">Leaves</tissue>
    </source>
</reference>
<sequence>MASRTRSRSDEPVPTLASQNLIREPEKEICCFNNADIAALTVIRPFDREVRSDVSSDEWVCFFAYPFALGLRKL</sequence>
<dbReference type="EMBL" id="CM007901">
    <property type="protein sequence ID" value="OTG04061.1"/>
    <property type="molecule type" value="Genomic_DNA"/>
</dbReference>
<evidence type="ECO:0000313" key="3">
    <source>
        <dbReference type="Proteomes" id="UP000215914"/>
    </source>
</evidence>
<reference evidence="2" key="2">
    <citation type="submission" date="2017-02" db="EMBL/GenBank/DDBJ databases">
        <title>Sunflower complete genome.</title>
        <authorList>
            <person name="Langlade N."/>
            <person name="Munos S."/>
        </authorList>
    </citation>
    <scope>NUCLEOTIDE SEQUENCE [LARGE SCALE GENOMIC DNA]</scope>
    <source>
        <tissue evidence="2">Leaves</tissue>
    </source>
</reference>
<dbReference type="EMBL" id="MNCJ02000319">
    <property type="protein sequence ID" value="KAF5810123.1"/>
    <property type="molecule type" value="Genomic_DNA"/>
</dbReference>
<protein>
    <submittedName>
        <fullName evidence="2">Uncharacterized protein</fullName>
    </submittedName>
</protein>